<proteinExistence type="predicted"/>
<organism evidence="1 2">
    <name type="scientific">Caerostris darwini</name>
    <dbReference type="NCBI Taxonomy" id="1538125"/>
    <lineage>
        <taxon>Eukaryota</taxon>
        <taxon>Metazoa</taxon>
        <taxon>Ecdysozoa</taxon>
        <taxon>Arthropoda</taxon>
        <taxon>Chelicerata</taxon>
        <taxon>Arachnida</taxon>
        <taxon>Araneae</taxon>
        <taxon>Araneomorphae</taxon>
        <taxon>Entelegynae</taxon>
        <taxon>Araneoidea</taxon>
        <taxon>Araneidae</taxon>
        <taxon>Caerostris</taxon>
    </lineage>
</organism>
<gene>
    <name evidence="1" type="ORF">CDAR_179741</name>
</gene>
<dbReference type="Proteomes" id="UP001054837">
    <property type="component" value="Unassembled WGS sequence"/>
</dbReference>
<evidence type="ECO:0000313" key="2">
    <source>
        <dbReference type="Proteomes" id="UP001054837"/>
    </source>
</evidence>
<comment type="caution">
    <text evidence="1">The sequence shown here is derived from an EMBL/GenBank/DDBJ whole genome shotgun (WGS) entry which is preliminary data.</text>
</comment>
<accession>A0AAV4RK39</accession>
<sequence length="111" mass="12342">MGTSIRGLTGATIYYKGQLQRDVHTLYFSKFCSDTFHTIDLTCPNEAWINELFDGGFGDDRTSYGLVGKSINRSINIAAVEEVNIDSISFTYLGQLEVMELRDSLASLGIF</sequence>
<dbReference type="AlphaFoldDB" id="A0AAV4RK39"/>
<protein>
    <submittedName>
        <fullName evidence="1">Uncharacterized protein</fullName>
    </submittedName>
</protein>
<reference evidence="1 2" key="1">
    <citation type="submission" date="2021-06" db="EMBL/GenBank/DDBJ databases">
        <title>Caerostris darwini draft genome.</title>
        <authorList>
            <person name="Kono N."/>
            <person name="Arakawa K."/>
        </authorList>
    </citation>
    <scope>NUCLEOTIDE SEQUENCE [LARGE SCALE GENOMIC DNA]</scope>
</reference>
<dbReference type="EMBL" id="BPLQ01006349">
    <property type="protein sequence ID" value="GIY21820.1"/>
    <property type="molecule type" value="Genomic_DNA"/>
</dbReference>
<name>A0AAV4RK39_9ARAC</name>
<keyword evidence="2" id="KW-1185">Reference proteome</keyword>
<evidence type="ECO:0000313" key="1">
    <source>
        <dbReference type="EMBL" id="GIY21820.1"/>
    </source>
</evidence>